<proteinExistence type="predicted"/>
<gene>
    <name evidence="1" type="ORF">SAMN04488244_14210</name>
</gene>
<evidence type="ECO:0000313" key="1">
    <source>
        <dbReference type="EMBL" id="SEG73113.1"/>
    </source>
</evidence>
<organism evidence="1 2">
    <name type="scientific">Vibrio hangzhouensis</name>
    <dbReference type="NCBI Taxonomy" id="462991"/>
    <lineage>
        <taxon>Bacteria</taxon>
        <taxon>Pseudomonadati</taxon>
        <taxon>Pseudomonadota</taxon>
        <taxon>Gammaproteobacteria</taxon>
        <taxon>Vibrionales</taxon>
        <taxon>Vibrionaceae</taxon>
        <taxon>Vibrio</taxon>
    </lineage>
</organism>
<dbReference type="Proteomes" id="UP000236721">
    <property type="component" value="Unassembled WGS sequence"/>
</dbReference>
<keyword evidence="2" id="KW-1185">Reference proteome</keyword>
<protein>
    <submittedName>
        <fullName evidence="1">Uncharacterized protein</fullName>
    </submittedName>
</protein>
<evidence type="ECO:0000313" key="2">
    <source>
        <dbReference type="Proteomes" id="UP000236721"/>
    </source>
</evidence>
<sequence>MIQECNRELKKVVHYYPEEQRTSVDCLLAQLLCCEIFLIQYPVLNHFRGKSSPWYHLQSIRHTLINKGNEGSINCYQEPIFQGWSLEKIDDARVYEKPIPDRVRKAYLDYQFFIENRSQLSER</sequence>
<dbReference type="AlphaFoldDB" id="A0A1H6CK42"/>
<accession>A0A1H6CK42</accession>
<name>A0A1H6CK42_9VIBR</name>
<reference evidence="2" key="1">
    <citation type="submission" date="2016-10" db="EMBL/GenBank/DDBJ databases">
        <authorList>
            <person name="Varghese N."/>
            <person name="Submissions S."/>
        </authorList>
    </citation>
    <scope>NUCLEOTIDE SEQUENCE [LARGE SCALE GENOMIC DNA]</scope>
    <source>
        <strain evidence="2">CGMCC 1.7062</strain>
    </source>
</reference>
<dbReference type="EMBL" id="FNVG01000042">
    <property type="protein sequence ID" value="SEG73113.1"/>
    <property type="molecule type" value="Genomic_DNA"/>
</dbReference>